<evidence type="ECO:0000259" key="4">
    <source>
        <dbReference type="Pfam" id="PF00931"/>
    </source>
</evidence>
<dbReference type="Pfam" id="PF18052">
    <property type="entry name" value="Rx_N"/>
    <property type="match status" value="1"/>
</dbReference>
<proteinExistence type="predicted"/>
<evidence type="ECO:0000313" key="7">
    <source>
        <dbReference type="Proteomes" id="UP001603857"/>
    </source>
</evidence>
<dbReference type="Gene3D" id="1.20.5.4130">
    <property type="match status" value="1"/>
</dbReference>
<protein>
    <recommendedName>
        <fullName evidence="8">Disease resistance RPP13-like protein 1</fullName>
    </recommendedName>
</protein>
<dbReference type="Proteomes" id="UP001603857">
    <property type="component" value="Unassembled WGS sequence"/>
</dbReference>
<evidence type="ECO:0008006" key="8">
    <source>
        <dbReference type="Google" id="ProtNLM"/>
    </source>
</evidence>
<dbReference type="PANTHER" id="PTHR19338">
    <property type="entry name" value="TRANSLOCASE OF INNER MITOCHONDRIAL MEMBRANE 13 HOMOLOG"/>
    <property type="match status" value="1"/>
</dbReference>
<name>A0ABD1MKX3_9FABA</name>
<dbReference type="AlphaFoldDB" id="A0ABD1MKX3"/>
<keyword evidence="2" id="KW-0547">Nucleotide-binding</keyword>
<dbReference type="InterPro" id="IPR041118">
    <property type="entry name" value="Rx_N"/>
</dbReference>
<gene>
    <name evidence="6" type="ORF">Fmac_016903</name>
</gene>
<evidence type="ECO:0000256" key="2">
    <source>
        <dbReference type="ARBA" id="ARBA00022741"/>
    </source>
</evidence>
<dbReference type="Pfam" id="PF00931">
    <property type="entry name" value="NB-ARC"/>
    <property type="match status" value="1"/>
</dbReference>
<dbReference type="GO" id="GO:0000166">
    <property type="term" value="F:nucleotide binding"/>
    <property type="evidence" value="ECO:0007669"/>
    <property type="project" value="UniProtKB-KW"/>
</dbReference>
<dbReference type="EMBL" id="JBGMDY010000005">
    <property type="protein sequence ID" value="KAL2335690.1"/>
    <property type="molecule type" value="Genomic_DNA"/>
</dbReference>
<evidence type="ECO:0000256" key="3">
    <source>
        <dbReference type="ARBA" id="ARBA00022821"/>
    </source>
</evidence>
<dbReference type="PANTHER" id="PTHR19338:SF73">
    <property type="entry name" value="DISEASE RESISTANCE PROTEIN RGA2-LIKE"/>
    <property type="match status" value="1"/>
</dbReference>
<sequence length="237" mass="26844">MAAEFVGGALLTAFIQTAVDRLASRQVLDFFRVRKLDEKLLNRLKLKLRSINVVLDDAELKQIQSQPVRDWLFEVKDAVHDAEDLLDEIDYELTRCQVEAESEPQTFLHKVSKFFNTTFSSFNRKIDSIMKEVLEKLEDLVNQKDDLGLKESTYSEVGSASKVALKLESTSLVVESGFYGRDDDKDMILEWLTSETETDSHNQLTILSIVGMGGVGKTTLSQHVYNDPRMEDAAFAI</sequence>
<keyword evidence="3" id="KW-0611">Plant defense</keyword>
<reference evidence="6 7" key="1">
    <citation type="submission" date="2024-08" db="EMBL/GenBank/DDBJ databases">
        <title>Insights into the chromosomal genome structure of Flemingia macrophylla.</title>
        <authorList>
            <person name="Ding Y."/>
            <person name="Zhao Y."/>
            <person name="Bi W."/>
            <person name="Wu M."/>
            <person name="Zhao G."/>
            <person name="Gong Y."/>
            <person name="Li W."/>
            <person name="Zhang P."/>
        </authorList>
    </citation>
    <scope>NUCLEOTIDE SEQUENCE [LARGE SCALE GENOMIC DNA]</scope>
    <source>
        <strain evidence="6">DYQJB</strain>
        <tissue evidence="6">Leaf</tissue>
    </source>
</reference>
<dbReference type="Gene3D" id="3.40.50.300">
    <property type="entry name" value="P-loop containing nucleotide triphosphate hydrolases"/>
    <property type="match status" value="1"/>
</dbReference>
<dbReference type="GO" id="GO:0006952">
    <property type="term" value="P:defense response"/>
    <property type="evidence" value="ECO:0007669"/>
    <property type="project" value="UniProtKB-KW"/>
</dbReference>
<feature type="domain" description="NB-ARC" evidence="4">
    <location>
        <begin position="182"/>
        <end position="231"/>
    </location>
</feature>
<comment type="caution">
    <text evidence="6">The sequence shown here is derived from an EMBL/GenBank/DDBJ whole genome shotgun (WGS) entry which is preliminary data.</text>
</comment>
<evidence type="ECO:0000313" key="6">
    <source>
        <dbReference type="EMBL" id="KAL2335690.1"/>
    </source>
</evidence>
<dbReference type="InterPro" id="IPR002182">
    <property type="entry name" value="NB-ARC"/>
</dbReference>
<dbReference type="SUPFAM" id="SSF52540">
    <property type="entry name" value="P-loop containing nucleoside triphosphate hydrolases"/>
    <property type="match status" value="1"/>
</dbReference>
<accession>A0ABD1MKX3</accession>
<feature type="domain" description="Disease resistance N-terminal" evidence="5">
    <location>
        <begin position="14"/>
        <end position="102"/>
    </location>
</feature>
<dbReference type="InterPro" id="IPR027417">
    <property type="entry name" value="P-loop_NTPase"/>
</dbReference>
<organism evidence="6 7">
    <name type="scientific">Flemingia macrophylla</name>
    <dbReference type="NCBI Taxonomy" id="520843"/>
    <lineage>
        <taxon>Eukaryota</taxon>
        <taxon>Viridiplantae</taxon>
        <taxon>Streptophyta</taxon>
        <taxon>Embryophyta</taxon>
        <taxon>Tracheophyta</taxon>
        <taxon>Spermatophyta</taxon>
        <taxon>Magnoliopsida</taxon>
        <taxon>eudicotyledons</taxon>
        <taxon>Gunneridae</taxon>
        <taxon>Pentapetalae</taxon>
        <taxon>rosids</taxon>
        <taxon>fabids</taxon>
        <taxon>Fabales</taxon>
        <taxon>Fabaceae</taxon>
        <taxon>Papilionoideae</taxon>
        <taxon>50 kb inversion clade</taxon>
        <taxon>NPAAA clade</taxon>
        <taxon>indigoferoid/millettioid clade</taxon>
        <taxon>Phaseoleae</taxon>
        <taxon>Flemingia</taxon>
    </lineage>
</organism>
<evidence type="ECO:0000259" key="5">
    <source>
        <dbReference type="Pfam" id="PF18052"/>
    </source>
</evidence>
<keyword evidence="1" id="KW-0677">Repeat</keyword>
<keyword evidence="7" id="KW-1185">Reference proteome</keyword>
<evidence type="ECO:0000256" key="1">
    <source>
        <dbReference type="ARBA" id="ARBA00022737"/>
    </source>
</evidence>